<evidence type="ECO:0000259" key="3">
    <source>
        <dbReference type="Pfam" id="PF05193"/>
    </source>
</evidence>
<organism evidence="4 5">
    <name type="scientific">Rhizorhapis suberifaciens</name>
    <name type="common">corky root of lettuce</name>
    <dbReference type="NCBI Taxonomy" id="13656"/>
    <lineage>
        <taxon>Bacteria</taxon>
        <taxon>Pseudomonadati</taxon>
        <taxon>Pseudomonadota</taxon>
        <taxon>Alphaproteobacteria</taxon>
        <taxon>Sphingomonadales</taxon>
        <taxon>Sphingomonadaceae</taxon>
        <taxon>Rhizorhapis</taxon>
    </lineage>
</organism>
<dbReference type="PANTHER" id="PTHR11851:SF224">
    <property type="entry name" value="PROCESSING PROTEASE"/>
    <property type="match status" value="1"/>
</dbReference>
<evidence type="ECO:0000256" key="1">
    <source>
        <dbReference type="SAM" id="SignalP"/>
    </source>
</evidence>
<keyword evidence="1" id="KW-0732">Signal</keyword>
<feature type="domain" description="Peptidase M16 N-terminal" evidence="2">
    <location>
        <begin position="535"/>
        <end position="655"/>
    </location>
</feature>
<sequence length="959" mass="104176">MFRRFTLALAASAFAMSASFAAAQEPAPVSELISAVNIPYKEFTLKNGLRVIVHEDRKAPIVAVSVWYNVGSKNEPQGKTGFAHLFEHLMFNGSENASGDFFEPLQQVGATDFNGTTWFDRTNYFETVPTSALEVALFLESDRMGHLLGAVTQEKLDNQRGVVQNEKRQGDNQPYGLVEYAQLAALLPPDHPYGHSTIGSMTDLDKASLGDVKGWFIDHYGPNNAVLVLAGDIDPQQAKRLVEKYFGDIPRGKPVPPVSVSVPTLSAPKSEVMKDRVATTRLYRNWIVPGLNDPESLPLEVGMSVLGGLASSRLDNILVRDEQLAVRVTAEVQEFSQLGMVEVTADVKPGIDPEVVSKRLDAIMTDYIVKGPTADEVRRMATQSVSGRISGLEQVGGFSGKAVALAEGELYSDDPEFYKKRLAALAKVTPASVTAAMQKWLRRPVYALRVVPGDRDAYEEAAASKGSRTGVLSSPAFYKAPDDESGGSTAARTPVTFVDRSKLPDVGPTPNVDFPAVETTTLSNGVKVHFARRATIPAIRLSVVFDAGNAADPKDKLGTQSLMLSLLEEGTTSRNSVQIAEEQERLGASISVGASMDRTSVSMYALMPNLAPSLDLMADIIKNPAFEPRELERMRATQLARIASENTQPMSIALRTLPPLLFGKEHPYGVPFTGTGDPAVVEKLTRNDLAGFHNRWIRADNAEIFAVGNTSLAELKPLLERSFGLWRMTRDVKGEKNFVVKTPPNQQRIILVNRPQSPQSVILAGEVLDAKGTDELVTLIAANDVLGGNFLSRMNMDLRETKGWSYGVRGSINRVQHDIPYILSAPVQADKTGPAIEALKTQMKEFMGAKGVTESELERTVNGSVRELPGSYETSADVVGQMQRDRLYDRPFDYVEGLADKYRALTAKGLDAAARAAIDPDKFTWVVVGDKAKVMGQLEALGMPITVVEAPGSAPAVSK</sequence>
<dbReference type="InterPro" id="IPR050361">
    <property type="entry name" value="MPP/UQCRC_Complex"/>
</dbReference>
<feature type="domain" description="Peptidase M16 C-terminal" evidence="3">
    <location>
        <begin position="683"/>
        <end position="862"/>
    </location>
</feature>
<dbReference type="EMBL" id="JACHOV010000003">
    <property type="protein sequence ID" value="MBB4640869.1"/>
    <property type="molecule type" value="Genomic_DNA"/>
</dbReference>
<keyword evidence="5" id="KW-1185">Reference proteome</keyword>
<feature type="chain" id="PRO_5032458539" evidence="1">
    <location>
        <begin position="24"/>
        <end position="959"/>
    </location>
</feature>
<dbReference type="SUPFAM" id="SSF63411">
    <property type="entry name" value="LuxS/MPP-like metallohydrolase"/>
    <property type="match status" value="4"/>
</dbReference>
<feature type="domain" description="Peptidase M16 N-terminal" evidence="2">
    <location>
        <begin position="50"/>
        <end position="174"/>
    </location>
</feature>
<reference evidence="4 5" key="1">
    <citation type="submission" date="2020-08" db="EMBL/GenBank/DDBJ databases">
        <title>Genomic Encyclopedia of Type Strains, Phase IV (KMG-IV): sequencing the most valuable type-strain genomes for metagenomic binning, comparative biology and taxonomic classification.</title>
        <authorList>
            <person name="Goeker M."/>
        </authorList>
    </citation>
    <scope>NUCLEOTIDE SEQUENCE [LARGE SCALE GENOMIC DNA]</scope>
    <source>
        <strain evidence="4 5">DSM 7465</strain>
    </source>
</reference>
<dbReference type="Pfam" id="PF00675">
    <property type="entry name" value="Peptidase_M16"/>
    <property type="match status" value="2"/>
</dbReference>
<dbReference type="InterPro" id="IPR011249">
    <property type="entry name" value="Metalloenz_LuxS/M16"/>
</dbReference>
<comment type="caution">
    <text evidence="4">The sequence shown here is derived from an EMBL/GenBank/DDBJ whole genome shotgun (WGS) entry which is preliminary data.</text>
</comment>
<gene>
    <name evidence="4" type="ORF">HNQ99_001162</name>
</gene>
<name>A0A840HTD0_9SPHN</name>
<dbReference type="Gene3D" id="3.30.830.10">
    <property type="entry name" value="Metalloenzyme, LuxS/M16 peptidase-like"/>
    <property type="match status" value="4"/>
</dbReference>
<dbReference type="PANTHER" id="PTHR11851">
    <property type="entry name" value="METALLOPROTEASE"/>
    <property type="match status" value="1"/>
</dbReference>
<dbReference type="InterPro" id="IPR007863">
    <property type="entry name" value="Peptidase_M16_C"/>
</dbReference>
<evidence type="ECO:0000313" key="5">
    <source>
        <dbReference type="Proteomes" id="UP000575068"/>
    </source>
</evidence>
<dbReference type="InterPro" id="IPR011765">
    <property type="entry name" value="Pept_M16_N"/>
</dbReference>
<accession>A0A840HTD0</accession>
<proteinExistence type="predicted"/>
<feature type="signal peptide" evidence="1">
    <location>
        <begin position="1"/>
        <end position="23"/>
    </location>
</feature>
<dbReference type="Proteomes" id="UP000575068">
    <property type="component" value="Unassembled WGS sequence"/>
</dbReference>
<dbReference type="Pfam" id="PF05193">
    <property type="entry name" value="Peptidase_M16_C"/>
    <property type="match status" value="2"/>
</dbReference>
<evidence type="ECO:0000259" key="2">
    <source>
        <dbReference type="Pfam" id="PF00675"/>
    </source>
</evidence>
<dbReference type="RefSeq" id="WP_184474681.1">
    <property type="nucleotide sequence ID" value="NZ_JACHOV010000003.1"/>
</dbReference>
<protein>
    <submittedName>
        <fullName evidence="4">Putative Zn-dependent peptidase</fullName>
    </submittedName>
</protein>
<dbReference type="GO" id="GO:0046872">
    <property type="term" value="F:metal ion binding"/>
    <property type="evidence" value="ECO:0007669"/>
    <property type="project" value="InterPro"/>
</dbReference>
<feature type="domain" description="Peptidase M16 C-terminal" evidence="3">
    <location>
        <begin position="208"/>
        <end position="383"/>
    </location>
</feature>
<dbReference type="AlphaFoldDB" id="A0A840HTD0"/>
<evidence type="ECO:0000313" key="4">
    <source>
        <dbReference type="EMBL" id="MBB4640869.1"/>
    </source>
</evidence>